<organism evidence="1 2">
    <name type="scientific">Portunus trituberculatus</name>
    <name type="common">Swimming crab</name>
    <name type="synonym">Neptunus trituberculatus</name>
    <dbReference type="NCBI Taxonomy" id="210409"/>
    <lineage>
        <taxon>Eukaryota</taxon>
        <taxon>Metazoa</taxon>
        <taxon>Ecdysozoa</taxon>
        <taxon>Arthropoda</taxon>
        <taxon>Crustacea</taxon>
        <taxon>Multicrustacea</taxon>
        <taxon>Malacostraca</taxon>
        <taxon>Eumalacostraca</taxon>
        <taxon>Eucarida</taxon>
        <taxon>Decapoda</taxon>
        <taxon>Pleocyemata</taxon>
        <taxon>Brachyura</taxon>
        <taxon>Eubrachyura</taxon>
        <taxon>Portunoidea</taxon>
        <taxon>Portunidae</taxon>
        <taxon>Portuninae</taxon>
        <taxon>Portunus</taxon>
    </lineage>
</organism>
<dbReference type="Proteomes" id="UP000324222">
    <property type="component" value="Unassembled WGS sequence"/>
</dbReference>
<name>A0A5B7FDZ8_PORTR</name>
<evidence type="ECO:0000313" key="2">
    <source>
        <dbReference type="Proteomes" id="UP000324222"/>
    </source>
</evidence>
<keyword evidence="2" id="KW-1185">Reference proteome</keyword>
<dbReference type="AlphaFoldDB" id="A0A5B7FDZ8"/>
<accession>A0A5B7FDZ8</accession>
<evidence type="ECO:0000313" key="1">
    <source>
        <dbReference type="EMBL" id="MPC45870.1"/>
    </source>
</evidence>
<sequence>MKTPAPVFAGASQPQSPRHIPLLRVVSFSGHPPNAAPCSDSEVPPTPTLPPDLSAALALSFSFMTRLFPALTKTIFSLIT</sequence>
<gene>
    <name evidence="1" type="ORF">E2C01_039576</name>
</gene>
<reference evidence="1 2" key="1">
    <citation type="submission" date="2019-05" db="EMBL/GenBank/DDBJ databases">
        <title>Another draft genome of Portunus trituberculatus and its Hox gene families provides insights of decapod evolution.</title>
        <authorList>
            <person name="Jeong J.-H."/>
            <person name="Song I."/>
            <person name="Kim S."/>
            <person name="Choi T."/>
            <person name="Kim D."/>
            <person name="Ryu S."/>
            <person name="Kim W."/>
        </authorList>
    </citation>
    <scope>NUCLEOTIDE SEQUENCE [LARGE SCALE GENOMIC DNA]</scope>
    <source>
        <tissue evidence="1">Muscle</tissue>
    </source>
</reference>
<comment type="caution">
    <text evidence="1">The sequence shown here is derived from an EMBL/GenBank/DDBJ whole genome shotgun (WGS) entry which is preliminary data.</text>
</comment>
<dbReference type="EMBL" id="VSRR010006935">
    <property type="protein sequence ID" value="MPC45870.1"/>
    <property type="molecule type" value="Genomic_DNA"/>
</dbReference>
<proteinExistence type="predicted"/>
<protein>
    <submittedName>
        <fullName evidence="1">Uncharacterized protein</fullName>
    </submittedName>
</protein>